<keyword evidence="3" id="KW-0813">Transport</keyword>
<evidence type="ECO:0000256" key="5">
    <source>
        <dbReference type="ARBA" id="ARBA00022519"/>
    </source>
</evidence>
<evidence type="ECO:0000256" key="10">
    <source>
        <dbReference type="SAM" id="MobiDB-lite"/>
    </source>
</evidence>
<dbReference type="SUPFAM" id="SSF74653">
    <property type="entry name" value="TolA/TonB C-terminal domain"/>
    <property type="match status" value="1"/>
</dbReference>
<dbReference type="Gene3D" id="3.30.1150.10">
    <property type="match status" value="1"/>
</dbReference>
<evidence type="ECO:0000256" key="9">
    <source>
        <dbReference type="ARBA" id="ARBA00023136"/>
    </source>
</evidence>
<keyword evidence="5" id="KW-0997">Cell inner membrane</keyword>
<name>A0A381YJN3_9ZZZZ</name>
<dbReference type="PANTHER" id="PTHR33446:SF14">
    <property type="entry name" value="PROTEIN TONB"/>
    <property type="match status" value="1"/>
</dbReference>
<evidence type="ECO:0000259" key="12">
    <source>
        <dbReference type="PROSITE" id="PS52015"/>
    </source>
</evidence>
<gene>
    <name evidence="13" type="ORF">METZ01_LOCUS130150</name>
</gene>
<evidence type="ECO:0000256" key="7">
    <source>
        <dbReference type="ARBA" id="ARBA00022927"/>
    </source>
</evidence>
<keyword evidence="4" id="KW-1003">Cell membrane</keyword>
<evidence type="ECO:0000256" key="6">
    <source>
        <dbReference type="ARBA" id="ARBA00022692"/>
    </source>
</evidence>
<dbReference type="InterPro" id="IPR037682">
    <property type="entry name" value="TonB_C"/>
</dbReference>
<evidence type="ECO:0000256" key="2">
    <source>
        <dbReference type="ARBA" id="ARBA00006555"/>
    </source>
</evidence>
<dbReference type="AlphaFoldDB" id="A0A381YJN3"/>
<protein>
    <recommendedName>
        <fullName evidence="12">TonB C-terminal domain-containing protein</fullName>
    </recommendedName>
</protein>
<organism evidence="13">
    <name type="scientific">marine metagenome</name>
    <dbReference type="NCBI Taxonomy" id="408172"/>
    <lineage>
        <taxon>unclassified sequences</taxon>
        <taxon>metagenomes</taxon>
        <taxon>ecological metagenomes</taxon>
    </lineage>
</organism>
<feature type="transmembrane region" description="Helical" evidence="11">
    <location>
        <begin position="17"/>
        <end position="37"/>
    </location>
</feature>
<keyword evidence="7" id="KW-0653">Protein transport</keyword>
<proteinExistence type="inferred from homology"/>
<comment type="subcellular location">
    <subcellularLocation>
        <location evidence="1">Cell inner membrane</location>
        <topology evidence="1">Single-pass membrane protein</topology>
        <orientation evidence="1">Periplasmic side</orientation>
    </subcellularLocation>
</comment>
<keyword evidence="9 11" id="KW-0472">Membrane</keyword>
<dbReference type="GO" id="GO:0015031">
    <property type="term" value="P:protein transport"/>
    <property type="evidence" value="ECO:0007669"/>
    <property type="project" value="UniProtKB-KW"/>
</dbReference>
<evidence type="ECO:0000256" key="3">
    <source>
        <dbReference type="ARBA" id="ARBA00022448"/>
    </source>
</evidence>
<dbReference type="GO" id="GO:0005886">
    <property type="term" value="C:plasma membrane"/>
    <property type="evidence" value="ECO:0007669"/>
    <property type="project" value="UniProtKB-SubCell"/>
</dbReference>
<dbReference type="InterPro" id="IPR051045">
    <property type="entry name" value="TonB-dependent_transducer"/>
</dbReference>
<feature type="domain" description="TonB C-terminal" evidence="12">
    <location>
        <begin position="109"/>
        <end position="206"/>
    </location>
</feature>
<evidence type="ECO:0000256" key="11">
    <source>
        <dbReference type="SAM" id="Phobius"/>
    </source>
</evidence>
<dbReference type="PANTHER" id="PTHR33446">
    <property type="entry name" value="PROTEIN TONB-RELATED"/>
    <property type="match status" value="1"/>
</dbReference>
<dbReference type="EMBL" id="UINC01018407">
    <property type="protein sequence ID" value="SVA77296.1"/>
    <property type="molecule type" value="Genomic_DNA"/>
</dbReference>
<sequence length="214" mass="23896">MQNYLAEQDLKKLGSSIGASLLVTLILFFLMQALIAVDEVSLDSKSIRITDVTMPDRDLELLADLERPEEEEPPPETLPPEFDMTPPVDLENVAPRPKFDVKGKRSGVFADGSYVPIFKIPPIYPRRAQERGIEGCVMLEFTVTKVGSVRDPVVVWSQPRGIFDRAATRSAMKFKYKPQIRDGQAVEVPGVLNQITFIIEDKSKGVDYVPEGCD</sequence>
<evidence type="ECO:0000313" key="13">
    <source>
        <dbReference type="EMBL" id="SVA77296.1"/>
    </source>
</evidence>
<evidence type="ECO:0000256" key="1">
    <source>
        <dbReference type="ARBA" id="ARBA00004383"/>
    </source>
</evidence>
<evidence type="ECO:0000256" key="4">
    <source>
        <dbReference type="ARBA" id="ARBA00022475"/>
    </source>
</evidence>
<keyword evidence="6 11" id="KW-0812">Transmembrane</keyword>
<feature type="region of interest" description="Disordered" evidence="10">
    <location>
        <begin position="65"/>
        <end position="86"/>
    </location>
</feature>
<keyword evidence="8 11" id="KW-1133">Transmembrane helix</keyword>
<accession>A0A381YJN3</accession>
<dbReference type="PROSITE" id="PS52015">
    <property type="entry name" value="TONB_CTD"/>
    <property type="match status" value="1"/>
</dbReference>
<dbReference type="GO" id="GO:0055085">
    <property type="term" value="P:transmembrane transport"/>
    <property type="evidence" value="ECO:0007669"/>
    <property type="project" value="InterPro"/>
</dbReference>
<dbReference type="NCBIfam" id="TIGR01352">
    <property type="entry name" value="tonB_Cterm"/>
    <property type="match status" value="1"/>
</dbReference>
<dbReference type="Pfam" id="PF03544">
    <property type="entry name" value="TonB_C"/>
    <property type="match status" value="1"/>
</dbReference>
<reference evidence="13" key="1">
    <citation type="submission" date="2018-05" db="EMBL/GenBank/DDBJ databases">
        <authorList>
            <person name="Lanie J.A."/>
            <person name="Ng W.-L."/>
            <person name="Kazmierczak K.M."/>
            <person name="Andrzejewski T.M."/>
            <person name="Davidsen T.M."/>
            <person name="Wayne K.J."/>
            <person name="Tettelin H."/>
            <person name="Glass J.I."/>
            <person name="Rusch D."/>
            <person name="Podicherti R."/>
            <person name="Tsui H.-C.T."/>
            <person name="Winkler M.E."/>
        </authorList>
    </citation>
    <scope>NUCLEOTIDE SEQUENCE</scope>
</reference>
<dbReference type="InterPro" id="IPR006260">
    <property type="entry name" value="TonB/TolA_C"/>
</dbReference>
<comment type="similarity">
    <text evidence="2">Belongs to the TonB family.</text>
</comment>
<evidence type="ECO:0000256" key="8">
    <source>
        <dbReference type="ARBA" id="ARBA00022989"/>
    </source>
</evidence>